<feature type="region of interest" description="Disordered" evidence="4">
    <location>
        <begin position="125"/>
        <end position="208"/>
    </location>
</feature>
<feature type="compositionally biased region" description="Low complexity" evidence="4">
    <location>
        <begin position="177"/>
        <end position="189"/>
    </location>
</feature>
<dbReference type="GO" id="GO:0003006">
    <property type="term" value="P:developmental process involved in reproduction"/>
    <property type="evidence" value="ECO:0007669"/>
    <property type="project" value="UniProtKB-ARBA"/>
</dbReference>
<proteinExistence type="predicted"/>
<evidence type="ECO:0000259" key="5">
    <source>
        <dbReference type="PROSITE" id="PS50097"/>
    </source>
</evidence>
<accession>A0A6J1T3J7</accession>
<feature type="domain" description="C2H2-type" evidence="6">
    <location>
        <begin position="341"/>
        <end position="368"/>
    </location>
</feature>
<feature type="compositionally biased region" description="Polar residues" evidence="4">
    <location>
        <begin position="194"/>
        <end position="208"/>
    </location>
</feature>
<dbReference type="InterPro" id="IPR051095">
    <property type="entry name" value="Dros_DevTransReg"/>
</dbReference>
<dbReference type="RefSeq" id="XP_026287858.1">
    <property type="nucleotide sequence ID" value="XM_026432073.2"/>
</dbReference>
<dbReference type="GeneID" id="113213119"/>
<feature type="compositionally biased region" description="Low complexity" evidence="4">
    <location>
        <begin position="150"/>
        <end position="163"/>
    </location>
</feature>
<organism evidence="7 8">
    <name type="scientific">Frankliniella occidentalis</name>
    <name type="common">Western flower thrips</name>
    <name type="synonym">Euthrips occidentalis</name>
    <dbReference type="NCBI Taxonomy" id="133901"/>
    <lineage>
        <taxon>Eukaryota</taxon>
        <taxon>Metazoa</taxon>
        <taxon>Ecdysozoa</taxon>
        <taxon>Arthropoda</taxon>
        <taxon>Hexapoda</taxon>
        <taxon>Insecta</taxon>
        <taxon>Pterygota</taxon>
        <taxon>Neoptera</taxon>
        <taxon>Paraneoptera</taxon>
        <taxon>Thysanoptera</taxon>
        <taxon>Terebrantia</taxon>
        <taxon>Thripoidea</taxon>
        <taxon>Thripidae</taxon>
        <taxon>Frankliniella</taxon>
    </lineage>
</organism>
<dbReference type="CDD" id="cd18315">
    <property type="entry name" value="BTB_POZ_BAB-like"/>
    <property type="match status" value="1"/>
</dbReference>
<evidence type="ECO:0000256" key="4">
    <source>
        <dbReference type="SAM" id="MobiDB-lite"/>
    </source>
</evidence>
<dbReference type="GO" id="GO:0048666">
    <property type="term" value="P:neuron development"/>
    <property type="evidence" value="ECO:0007669"/>
    <property type="project" value="UniProtKB-ARBA"/>
</dbReference>
<name>A0A6J1T3J7_FRAOC</name>
<dbReference type="Pfam" id="PF09237">
    <property type="entry name" value="GAGA"/>
    <property type="match status" value="1"/>
</dbReference>
<evidence type="ECO:0000313" key="7">
    <source>
        <dbReference type="Proteomes" id="UP000504606"/>
    </source>
</evidence>
<dbReference type="InterPro" id="IPR015318">
    <property type="entry name" value="Znf_GAGA-bd_fac"/>
</dbReference>
<dbReference type="GO" id="GO:0048513">
    <property type="term" value="P:animal organ development"/>
    <property type="evidence" value="ECO:0007669"/>
    <property type="project" value="UniProtKB-ARBA"/>
</dbReference>
<dbReference type="SMART" id="SM00225">
    <property type="entry name" value="BTB"/>
    <property type="match status" value="1"/>
</dbReference>
<dbReference type="Proteomes" id="UP000504606">
    <property type="component" value="Unplaced"/>
</dbReference>
<dbReference type="GO" id="GO:0008270">
    <property type="term" value="F:zinc ion binding"/>
    <property type="evidence" value="ECO:0007669"/>
    <property type="project" value="UniProtKB-KW"/>
</dbReference>
<keyword evidence="3" id="KW-0863">Zinc-finger</keyword>
<dbReference type="GO" id="GO:0006357">
    <property type="term" value="P:regulation of transcription by RNA polymerase II"/>
    <property type="evidence" value="ECO:0007669"/>
    <property type="project" value="TreeGrafter"/>
</dbReference>
<dbReference type="PROSITE" id="PS00028">
    <property type="entry name" value="ZINC_FINGER_C2H2_1"/>
    <property type="match status" value="2"/>
</dbReference>
<dbReference type="PROSITE" id="PS50097">
    <property type="entry name" value="BTB"/>
    <property type="match status" value="1"/>
</dbReference>
<evidence type="ECO:0000256" key="2">
    <source>
        <dbReference type="ARBA" id="ARBA00023242"/>
    </source>
</evidence>
<dbReference type="PANTHER" id="PTHR23110">
    <property type="entry name" value="BTB DOMAIN TRANSCRIPTION FACTOR"/>
    <property type="match status" value="1"/>
</dbReference>
<protein>
    <submittedName>
        <fullName evidence="8">Broad-complex core protein isoforms 1/2/3/4/5 isoform X2</fullName>
    </submittedName>
</protein>
<dbReference type="SUPFAM" id="SSF54695">
    <property type="entry name" value="POZ domain"/>
    <property type="match status" value="1"/>
</dbReference>
<evidence type="ECO:0000256" key="1">
    <source>
        <dbReference type="ARBA" id="ARBA00004123"/>
    </source>
</evidence>
<evidence type="ECO:0000259" key="6">
    <source>
        <dbReference type="PROSITE" id="PS50157"/>
    </source>
</evidence>
<keyword evidence="7" id="KW-1185">Reference proteome</keyword>
<keyword evidence="3" id="KW-0862">Zinc</keyword>
<evidence type="ECO:0000313" key="8">
    <source>
        <dbReference type="RefSeq" id="XP_026287858.1"/>
    </source>
</evidence>
<keyword evidence="2" id="KW-0539">Nucleus</keyword>
<dbReference type="InterPro" id="IPR011333">
    <property type="entry name" value="SKP1/BTB/POZ_sf"/>
</dbReference>
<comment type="subcellular location">
    <subcellularLocation>
        <location evidence="1">Nucleus</location>
    </subcellularLocation>
</comment>
<feature type="domain" description="BTB" evidence="5">
    <location>
        <begin position="32"/>
        <end position="97"/>
    </location>
</feature>
<dbReference type="Gene3D" id="3.30.710.10">
    <property type="entry name" value="Potassium Channel Kv1.1, Chain A"/>
    <property type="match status" value="1"/>
</dbReference>
<reference evidence="8" key="1">
    <citation type="submission" date="2025-08" db="UniProtKB">
        <authorList>
            <consortium name="RefSeq"/>
        </authorList>
    </citation>
    <scope>IDENTIFICATION</scope>
    <source>
        <tissue evidence="8">Whole organism</tissue>
    </source>
</reference>
<dbReference type="InterPro" id="IPR013087">
    <property type="entry name" value="Znf_C2H2_type"/>
</dbReference>
<keyword evidence="3" id="KW-0479">Metal-binding</keyword>
<dbReference type="SMART" id="SM00355">
    <property type="entry name" value="ZnF_C2H2"/>
    <property type="match status" value="3"/>
</dbReference>
<dbReference type="GO" id="GO:0005634">
    <property type="term" value="C:nucleus"/>
    <property type="evidence" value="ECO:0007669"/>
    <property type="project" value="UniProtKB-SubCell"/>
</dbReference>
<sequence length="430" mass="46285">MGSSQQFSLRWNNYLHHITSAFDSLRSDLDLVDVTLSCEGKKIKAHKMLLSACSSYFKDLFKENPCQHPVIVFRNVNFSDLEALIDFMYQGEVNVVQEQLASFLTTAELLAVQGLTDGNAKDLTENLEEENSEPTEETVTEIDAHTLKRTNSSTNNTTFNTPNLSPASPQAKRKKWSAPATASAASATSHKSRNSSNETKQLSRTSLSSGVNSVDIIPVLPQVKVEMPDFLEADSDQISFNNSEPVENPLEDISSLEHNLSAAVGSSKEESLDVYGGNSSDTGEITGEQMTPAELSQVLAKAGPSSEGSQDSLQAPWLEAPLALPSQVGAAGPAAAAASPFQCDICGKGFQIRDSLYKHRSVHRGATTCPICQAVLNRKGYLRRHLATVHGADSVASATSAASAPTTCPICRVGLRASQLRRHLASAHQR</sequence>
<evidence type="ECO:0000256" key="3">
    <source>
        <dbReference type="PROSITE-ProRule" id="PRU00042"/>
    </source>
</evidence>
<dbReference type="AlphaFoldDB" id="A0A6J1T3J7"/>
<dbReference type="Gene3D" id="3.30.160.60">
    <property type="entry name" value="Classic Zinc Finger"/>
    <property type="match status" value="2"/>
</dbReference>
<dbReference type="Pfam" id="PF00651">
    <property type="entry name" value="BTB"/>
    <property type="match status" value="1"/>
</dbReference>
<dbReference type="PANTHER" id="PTHR23110:SF106">
    <property type="entry name" value="FI01104P"/>
    <property type="match status" value="1"/>
</dbReference>
<dbReference type="PROSITE" id="PS50157">
    <property type="entry name" value="ZINC_FINGER_C2H2_2"/>
    <property type="match status" value="1"/>
</dbReference>
<feature type="compositionally biased region" description="Acidic residues" evidence="4">
    <location>
        <begin position="125"/>
        <end position="140"/>
    </location>
</feature>
<dbReference type="InterPro" id="IPR000210">
    <property type="entry name" value="BTB/POZ_dom"/>
</dbReference>
<dbReference type="SUPFAM" id="SSF57667">
    <property type="entry name" value="beta-beta-alpha zinc fingers"/>
    <property type="match status" value="1"/>
</dbReference>
<dbReference type="InterPro" id="IPR036236">
    <property type="entry name" value="Znf_C2H2_sf"/>
</dbReference>
<gene>
    <name evidence="8" type="primary">LOC113213119</name>
</gene>